<proteinExistence type="inferred from homology"/>
<keyword evidence="10" id="KW-0520">NAD</keyword>
<evidence type="ECO:0000256" key="8">
    <source>
        <dbReference type="ARBA" id="ARBA00022968"/>
    </source>
</evidence>
<gene>
    <name evidence="16" type="ORF">CL943_00700</name>
</gene>
<dbReference type="FunFam" id="3.40.50.720:FF:000065">
    <property type="entry name" value="UDP-glucuronic acid decarboxylase 1"/>
    <property type="match status" value="1"/>
</dbReference>
<keyword evidence="14" id="KW-0456">Lyase</keyword>
<comment type="caution">
    <text evidence="16">The sequence shown here is derived from an EMBL/GenBank/DDBJ whole genome shotgun (WGS) entry which is preliminary data.</text>
</comment>
<keyword evidence="9" id="KW-1133">Transmembrane helix</keyword>
<evidence type="ECO:0000256" key="1">
    <source>
        <dbReference type="ARBA" id="ARBA00001911"/>
    </source>
</evidence>
<keyword evidence="6" id="KW-0812">Transmembrane</keyword>
<dbReference type="Gene3D" id="3.40.50.720">
    <property type="entry name" value="NAD(P)-binding Rossmann-like Domain"/>
    <property type="match status" value="1"/>
</dbReference>
<keyword evidence="12" id="KW-0472">Membrane</keyword>
<evidence type="ECO:0000256" key="13">
    <source>
        <dbReference type="ARBA" id="ARBA00023180"/>
    </source>
</evidence>
<sequence length="310" mass="35010">MKTILVSGGAGFIGSHLTEKLLDEGNRVICMDNLVTGTEKNIQDFMDNKNYEFIKHDISQPIDLNEKVSEIYNLASPASPIDYQVIPIETLLAGSYGIKNLLDLTWKNKARILQSSTSEVYGDPLEHPQKESYWGNVNPIGLRSCYDESKRFAEAMMMAYHRVHDVDIRIVRIFNTFGPKMRPNDGRVIPTFVKQALGDKPITVFGEGDQTRSFCYVDDNVRGLMALMASNYTNPVNIGNPAEITILELAEKMVELCGSKSEIVHNPLPKDDPTRRKPDISLAKQQLGWEPKVDWVDGLKKTIDWFKENT</sequence>
<evidence type="ECO:0000259" key="15">
    <source>
        <dbReference type="Pfam" id="PF16363"/>
    </source>
</evidence>
<name>A0A2D6M059_9ARCH</name>
<keyword evidence="13" id="KW-0325">Glycoprotein</keyword>
<dbReference type="Pfam" id="PF16363">
    <property type="entry name" value="GDP_Man_Dehyd"/>
    <property type="match status" value="1"/>
</dbReference>
<comment type="similarity">
    <text evidence="4">Belongs to the NAD(P)-dependent epimerase/dehydratase family. UDP-glucuronic acid decarboxylase subfamily.</text>
</comment>
<dbReference type="GO" id="GO:0048040">
    <property type="term" value="F:UDP-glucuronate decarboxylase activity"/>
    <property type="evidence" value="ECO:0007669"/>
    <property type="project" value="UniProtKB-EC"/>
</dbReference>
<keyword evidence="7" id="KW-0210">Decarboxylase</keyword>
<evidence type="ECO:0000313" key="17">
    <source>
        <dbReference type="Proteomes" id="UP000226592"/>
    </source>
</evidence>
<dbReference type="Proteomes" id="UP000226592">
    <property type="component" value="Unassembled WGS sequence"/>
</dbReference>
<keyword evidence="11" id="KW-0333">Golgi apparatus</keyword>
<evidence type="ECO:0000256" key="6">
    <source>
        <dbReference type="ARBA" id="ARBA00022692"/>
    </source>
</evidence>
<evidence type="ECO:0000256" key="3">
    <source>
        <dbReference type="ARBA" id="ARBA00005100"/>
    </source>
</evidence>
<evidence type="ECO:0000256" key="9">
    <source>
        <dbReference type="ARBA" id="ARBA00022989"/>
    </source>
</evidence>
<dbReference type="EC" id="4.1.1.35" evidence="5"/>
<dbReference type="AlphaFoldDB" id="A0A2D6M059"/>
<dbReference type="UniPathway" id="UPA00796">
    <property type="reaction ID" value="UER00771"/>
</dbReference>
<protein>
    <recommendedName>
        <fullName evidence="5">UDP-glucuronate decarboxylase</fullName>
        <ecNumber evidence="5">4.1.1.35</ecNumber>
    </recommendedName>
</protein>
<evidence type="ECO:0000256" key="14">
    <source>
        <dbReference type="ARBA" id="ARBA00023239"/>
    </source>
</evidence>
<comment type="cofactor">
    <cofactor evidence="1">
        <name>NAD(+)</name>
        <dbReference type="ChEBI" id="CHEBI:57540"/>
    </cofactor>
</comment>
<comment type="subcellular location">
    <subcellularLocation>
        <location evidence="2">Golgi apparatus</location>
        <location evidence="2">Golgi stack membrane</location>
        <topology evidence="2">Single-pass type II membrane protein</topology>
    </subcellularLocation>
</comment>
<evidence type="ECO:0000256" key="7">
    <source>
        <dbReference type="ARBA" id="ARBA00022793"/>
    </source>
</evidence>
<dbReference type="InterPro" id="IPR036291">
    <property type="entry name" value="NAD(P)-bd_dom_sf"/>
</dbReference>
<dbReference type="GO" id="GO:0070403">
    <property type="term" value="F:NAD+ binding"/>
    <property type="evidence" value="ECO:0007669"/>
    <property type="project" value="InterPro"/>
</dbReference>
<evidence type="ECO:0000256" key="12">
    <source>
        <dbReference type="ARBA" id="ARBA00023136"/>
    </source>
</evidence>
<feature type="domain" description="NAD(P)-binding" evidence="15">
    <location>
        <begin position="5"/>
        <end position="301"/>
    </location>
</feature>
<dbReference type="GO" id="GO:0042732">
    <property type="term" value="P:D-xylose metabolic process"/>
    <property type="evidence" value="ECO:0007669"/>
    <property type="project" value="InterPro"/>
</dbReference>
<dbReference type="EMBL" id="NZBU01000002">
    <property type="protein sequence ID" value="MAG21810.1"/>
    <property type="molecule type" value="Genomic_DNA"/>
</dbReference>
<accession>A0A2D6M059</accession>
<dbReference type="InterPro" id="IPR016040">
    <property type="entry name" value="NAD(P)-bd_dom"/>
</dbReference>
<evidence type="ECO:0000256" key="10">
    <source>
        <dbReference type="ARBA" id="ARBA00023027"/>
    </source>
</evidence>
<dbReference type="GO" id="GO:0005737">
    <property type="term" value="C:cytoplasm"/>
    <property type="evidence" value="ECO:0007669"/>
    <property type="project" value="TreeGrafter"/>
</dbReference>
<evidence type="ECO:0000256" key="11">
    <source>
        <dbReference type="ARBA" id="ARBA00023034"/>
    </source>
</evidence>
<dbReference type="PANTHER" id="PTHR43078:SF6">
    <property type="entry name" value="UDP-GLUCURONIC ACID DECARBOXYLASE 1"/>
    <property type="match status" value="1"/>
</dbReference>
<keyword evidence="8" id="KW-0735">Signal-anchor</keyword>
<dbReference type="GO" id="GO:0033320">
    <property type="term" value="P:UDP-D-xylose biosynthetic process"/>
    <property type="evidence" value="ECO:0007669"/>
    <property type="project" value="UniProtKB-UniPathway"/>
</dbReference>
<dbReference type="SUPFAM" id="SSF51735">
    <property type="entry name" value="NAD(P)-binding Rossmann-fold domains"/>
    <property type="match status" value="1"/>
</dbReference>
<comment type="pathway">
    <text evidence="3">Nucleotide-sugar biosynthesis; UDP-alpha-D-xylose biosynthesis; UDP-alpha-D-xylose from UDP-alpha-D-glucuronate: step 1/1.</text>
</comment>
<reference evidence="17" key="1">
    <citation type="submission" date="2017-09" db="EMBL/GenBank/DDBJ databases">
        <title>The Reconstruction of 2,631 Draft Metagenome-Assembled Genomes from the Global Oceans.</title>
        <authorList>
            <person name="Tully B.J."/>
            <person name="Graham E.D."/>
            <person name="Heidelberg J.F."/>
        </authorList>
    </citation>
    <scope>NUCLEOTIDE SEQUENCE [LARGE SCALE GENOMIC DNA]</scope>
</reference>
<organism evidence="16 17">
    <name type="scientific">Candidatus Iainarchaeum sp</name>
    <dbReference type="NCBI Taxonomy" id="3101447"/>
    <lineage>
        <taxon>Archaea</taxon>
        <taxon>Candidatus Iainarchaeota</taxon>
        <taxon>Candidatus Iainarchaeia</taxon>
        <taxon>Candidatus Iainarchaeales</taxon>
        <taxon>Candidatus Iainarchaeaceae</taxon>
        <taxon>Candidatus Iainarchaeum</taxon>
    </lineage>
</organism>
<evidence type="ECO:0000256" key="2">
    <source>
        <dbReference type="ARBA" id="ARBA00004447"/>
    </source>
</evidence>
<dbReference type="CDD" id="cd05230">
    <property type="entry name" value="UGD_SDR_e"/>
    <property type="match status" value="1"/>
</dbReference>
<evidence type="ECO:0000256" key="5">
    <source>
        <dbReference type="ARBA" id="ARBA00012290"/>
    </source>
</evidence>
<dbReference type="InterPro" id="IPR044516">
    <property type="entry name" value="UXS-like"/>
</dbReference>
<evidence type="ECO:0000313" key="16">
    <source>
        <dbReference type="EMBL" id="MAG21810.1"/>
    </source>
</evidence>
<evidence type="ECO:0000256" key="4">
    <source>
        <dbReference type="ARBA" id="ARBA00007505"/>
    </source>
</evidence>
<dbReference type="PANTHER" id="PTHR43078">
    <property type="entry name" value="UDP-GLUCURONIC ACID DECARBOXYLASE-RELATED"/>
    <property type="match status" value="1"/>
</dbReference>